<dbReference type="InterPro" id="IPR006586">
    <property type="entry name" value="ADAM_Cys-rich"/>
</dbReference>
<feature type="compositionally biased region" description="Polar residues" evidence="8">
    <location>
        <begin position="1277"/>
        <end position="1293"/>
    </location>
</feature>
<dbReference type="InterPro" id="IPR000742">
    <property type="entry name" value="EGF"/>
</dbReference>
<dbReference type="Proteomes" id="UP000230066">
    <property type="component" value="Unassembled WGS sequence"/>
</dbReference>
<dbReference type="SUPFAM" id="SSF57552">
    <property type="entry name" value="Blood coagulation inhibitor (disintegrin)"/>
    <property type="match status" value="1"/>
</dbReference>
<dbReference type="Pfam" id="PF08516">
    <property type="entry name" value="ADAM_CR"/>
    <property type="match status" value="1"/>
</dbReference>
<dbReference type="PANTHER" id="PTHR11905">
    <property type="entry name" value="ADAM A DISINTEGRIN AND METALLOPROTEASE DOMAIN"/>
    <property type="match status" value="1"/>
</dbReference>
<dbReference type="InterPro" id="IPR001590">
    <property type="entry name" value="Peptidase_M12B"/>
</dbReference>
<feature type="domain" description="Disintegrin" evidence="11">
    <location>
        <begin position="530"/>
        <end position="633"/>
    </location>
</feature>
<evidence type="ECO:0000259" key="11">
    <source>
        <dbReference type="PROSITE" id="PS50214"/>
    </source>
</evidence>
<feature type="compositionally biased region" description="Polar residues" evidence="8">
    <location>
        <begin position="1148"/>
        <end position="1166"/>
    </location>
</feature>
<feature type="region of interest" description="Disordered" evidence="8">
    <location>
        <begin position="1323"/>
        <end position="1342"/>
    </location>
</feature>
<feature type="compositionally biased region" description="Low complexity" evidence="8">
    <location>
        <begin position="1872"/>
        <end position="1886"/>
    </location>
</feature>
<feature type="region of interest" description="Disordered" evidence="8">
    <location>
        <begin position="2296"/>
        <end position="2330"/>
    </location>
</feature>
<dbReference type="SMART" id="SM00608">
    <property type="entry name" value="ACR"/>
    <property type="match status" value="1"/>
</dbReference>
<keyword evidence="4 9" id="KW-0472">Membrane</keyword>
<dbReference type="PANTHER" id="PTHR11905:SF248">
    <property type="entry name" value="DISINTEGRIN AND METALLOPROTEINASE DOMAIN-CONTAINING PROTEIN UNC-71"/>
    <property type="match status" value="1"/>
</dbReference>
<evidence type="ECO:0000256" key="10">
    <source>
        <dbReference type="SAM" id="SignalP"/>
    </source>
</evidence>
<evidence type="ECO:0000256" key="1">
    <source>
        <dbReference type="ARBA" id="ARBA00004167"/>
    </source>
</evidence>
<feature type="region of interest" description="Disordered" evidence="8">
    <location>
        <begin position="1761"/>
        <end position="1782"/>
    </location>
</feature>
<feature type="region of interest" description="Disordered" evidence="8">
    <location>
        <begin position="1125"/>
        <end position="1183"/>
    </location>
</feature>
<feature type="compositionally biased region" description="Polar residues" evidence="8">
    <location>
        <begin position="1896"/>
        <end position="1910"/>
    </location>
</feature>
<feature type="disulfide bond" evidence="6">
    <location>
        <begin position="605"/>
        <end position="625"/>
    </location>
</feature>
<feature type="region of interest" description="Disordered" evidence="8">
    <location>
        <begin position="1810"/>
        <end position="1838"/>
    </location>
</feature>
<feature type="compositionally biased region" description="Basic residues" evidence="8">
    <location>
        <begin position="1048"/>
        <end position="1061"/>
    </location>
</feature>
<keyword evidence="14" id="KW-1185">Reference proteome</keyword>
<dbReference type="EMBL" id="JXXN02001369">
    <property type="protein sequence ID" value="THD24921.1"/>
    <property type="molecule type" value="Genomic_DNA"/>
</dbReference>
<dbReference type="Gene3D" id="4.10.70.10">
    <property type="entry name" value="Disintegrin domain"/>
    <property type="match status" value="1"/>
</dbReference>
<evidence type="ECO:0000256" key="3">
    <source>
        <dbReference type="ARBA" id="ARBA00022989"/>
    </source>
</evidence>
<proteinExistence type="predicted"/>
<dbReference type="Pfam" id="PF00200">
    <property type="entry name" value="Disintegrin"/>
    <property type="match status" value="1"/>
</dbReference>
<dbReference type="SUPFAM" id="SSF55486">
    <property type="entry name" value="Metalloproteases ('zincins'), catalytic domain"/>
    <property type="match status" value="1"/>
</dbReference>
<evidence type="ECO:0000256" key="5">
    <source>
        <dbReference type="ARBA" id="ARBA00023157"/>
    </source>
</evidence>
<feature type="compositionally biased region" description="Low complexity" evidence="8">
    <location>
        <begin position="369"/>
        <end position="379"/>
    </location>
</feature>
<feature type="region of interest" description="Disordered" evidence="8">
    <location>
        <begin position="2227"/>
        <end position="2254"/>
    </location>
</feature>
<feature type="region of interest" description="Disordered" evidence="8">
    <location>
        <begin position="366"/>
        <end position="395"/>
    </location>
</feature>
<organism evidence="13 14">
    <name type="scientific">Fasciola hepatica</name>
    <name type="common">Liver fluke</name>
    <dbReference type="NCBI Taxonomy" id="6192"/>
    <lineage>
        <taxon>Eukaryota</taxon>
        <taxon>Metazoa</taxon>
        <taxon>Spiralia</taxon>
        <taxon>Lophotrochozoa</taxon>
        <taxon>Platyhelminthes</taxon>
        <taxon>Trematoda</taxon>
        <taxon>Digenea</taxon>
        <taxon>Plagiorchiida</taxon>
        <taxon>Echinostomata</taxon>
        <taxon>Echinostomatoidea</taxon>
        <taxon>Fasciolidae</taxon>
        <taxon>Fasciola</taxon>
    </lineage>
</organism>
<dbReference type="InterPro" id="IPR024079">
    <property type="entry name" value="MetalloPept_cat_dom_sf"/>
</dbReference>
<evidence type="ECO:0000313" key="14">
    <source>
        <dbReference type="Proteomes" id="UP000230066"/>
    </source>
</evidence>
<feature type="region of interest" description="Disordered" evidence="8">
    <location>
        <begin position="944"/>
        <end position="974"/>
    </location>
</feature>
<reference evidence="13" key="1">
    <citation type="submission" date="2019-03" db="EMBL/GenBank/DDBJ databases">
        <title>Improved annotation for the trematode Fasciola hepatica.</title>
        <authorList>
            <person name="Choi Y.-J."/>
            <person name="Martin J."/>
            <person name="Mitreva M."/>
        </authorList>
    </citation>
    <scope>NUCLEOTIDE SEQUENCE [LARGE SCALE GENOMIC DNA]</scope>
</reference>
<feature type="region of interest" description="Disordered" evidence="8">
    <location>
        <begin position="2362"/>
        <end position="2431"/>
    </location>
</feature>
<dbReference type="InterPro" id="IPR001762">
    <property type="entry name" value="Disintegrin_dom"/>
</dbReference>
<name>A0A4E0REN2_FASHE</name>
<evidence type="ECO:0000256" key="9">
    <source>
        <dbReference type="SAM" id="Phobius"/>
    </source>
</evidence>
<keyword evidence="3 9" id="KW-1133">Transmembrane helix</keyword>
<feature type="compositionally biased region" description="Basic residues" evidence="8">
    <location>
        <begin position="1702"/>
        <end position="1713"/>
    </location>
</feature>
<evidence type="ECO:0000256" key="4">
    <source>
        <dbReference type="ARBA" id="ARBA00023136"/>
    </source>
</evidence>
<evidence type="ECO:0000313" key="13">
    <source>
        <dbReference type="EMBL" id="THD24921.1"/>
    </source>
</evidence>
<dbReference type="InterPro" id="IPR036436">
    <property type="entry name" value="Disintegrin_dom_sf"/>
</dbReference>
<evidence type="ECO:0000256" key="6">
    <source>
        <dbReference type="PROSITE-ProRule" id="PRU00068"/>
    </source>
</evidence>
<dbReference type="PROSITE" id="PS00427">
    <property type="entry name" value="DISINTEGRIN_1"/>
    <property type="match status" value="1"/>
</dbReference>
<comment type="caution">
    <text evidence="13">The sequence shown here is derived from an EMBL/GenBank/DDBJ whole genome shotgun (WGS) entry which is preliminary data.</text>
</comment>
<feature type="region of interest" description="Disordered" evidence="8">
    <location>
        <begin position="2167"/>
        <end position="2191"/>
    </location>
</feature>
<dbReference type="PROSITE" id="PS01186">
    <property type="entry name" value="EGF_2"/>
    <property type="match status" value="1"/>
</dbReference>
<sequence length="2431" mass="262621">MNPSFFRCFGVWIILSSLLCRLVDCVPAEPDDLEDDDTALGGVSNSVMEPSYKNPWDDQAGDDTLRGCECWKWPECVSNCTANPILKEQMRVDHLVLERLPRPFVLVFPYQDRKSRSKYGTSTTGKRGTHYMNTKFWIHLPNREHVQLKLQKSTIFGGSNDYSTLYYRRDNEGQLYGFESSKFDHCFYTGTVRHDSNQFEPDTYVAVDTCQGLRGLIQTGNITYGVLPLRCFPCQHDRLPHVVFPHQPSSIDREAQLPVFWQPFDVLATKSHGLKRKGEPQYTVRLIVILDKSLFVAFDHNIEQCVHYIGSVVNLATKSYQGLPIELRLIRSEIWNNENHIQLNTSIKITLNNFAVYTANRVQMDSPLRPSVPSNSTSSESRRPNRAWSHRRSRRAAAKIPEPASLNVRPVSAPRINRIGPQDVELLLTAIQFTDVVEYLAVPDSICTPRALGVIQVNTSETLYHVSRLVSLAVAEMLGMKSFPCPPLLSCSSPDLFSEGDRARIRLALVSSMADCLISTTPQEAARFWSDTCGNGQLDRGEECDPSSILPNSAMDGRVLSASRTNTSDLLPCCNPITCLADVGAVCTHGACCDRCQLASRGKLCRIARDLCDLPEFCTGTEPICPADLHLENGSPCHATSATIQPTRLSQLMNRSELDDAQALCYQGRCPTRDSQCESVWGSGAVRAADYCFMFHNTKTAGACGVSGENCRPQHAMCGLLHCQGGKPRPVFPDAGQPFLTYTEHNGQQYECKHLSYTSKVRFVPEGASCGPNQHCFHQQCVPPNVALRSRCPSGPVNKYTEDGQISVRNVTCSDRGICTNGGFCLCRIGWSGNACQVETSTDSSMLLAAAATDHVSSINRNILANPTLLPPDPDIAKRIWTQMDAMRRPDHKSGSQHDSEDNQKTKLNTLYLVIILASVVGGTFLMLFIFMVIYRRRGQAGFPRKRTRSGCLPLTGSSKRLDQHTSPYNAKGNGSLRLYETSADGHGFQLALSPIRSRGTRSATEDNEFDYQNSSYLARWSHDRRSRRHGARHASREPDYPDFSDHHRGHRRRRRKHCRLDRHSGDDMEHSGRSSGRRTKYSDGSLSTSRRLLDAHVANHSDTELACRQAQNFEDETNSMDRIIKFGSMPSYKEDKLKQKKRHGERSTNAGTDNRNPSGDASSGTKYIPPQSPPPSQPNGQTVTMVSIATECIPSNVTVPDRSNSGGNNADSMLVLKTSPSRNPGLGSPLSPTSRTAMLNSPLTSAAPPPLFPHTSEADVLSPLTSGGLAVVGEHGQSSGASKSLNTSPQGDLSQALGATAALIGAGKAGAAAAIAVASGTVSTSGGKSSHAPQEATDYTAQGKATPISEGLNSTDDMNDVHFSIVMENSWRQPEKGILKNKNEGGGLTSNIPSASVHKSTSRKSSSGRRHHRHRSSRHRHRRHKGTRSGAHRGCDEVYPECCSLDSECSCCLAEEDENRASRDRPDSVQTEECKRSSSRSKCGHTRRHSFLGSETSLRSHNSLGSAREGNASASSSGSSRSGLSPSSQSSSSSSFTDLDRANRDALGDNMLLSSSSSSSTCSTALEVGPGGRIGRSTFASGNERPGGMARGDSESGVTEREAHRCSTHHNRDGCHRRRHHHRHRNRSRHHYGHGHKQHCYGSENAMSAGSASALGTTTSMDQGVTPGPESSGSSLSRTTTAGLSCGSSSSSGLLTPGSTHMHRRHRLVRNRRSTDDDATTSGSHQSSPIPPAPTILCNAGQQTDEISLLKAAGLTISVNKKDGKSPSTRPGESDGEWEEVECSESACEECQATSLANVAATILGNTTSSSAAPTNAPQITNSIGHHSSAKPFDSTGQSQLVGITNAAYIPSLRSSGVDANMSNTSIAYQQQSTASSSLGSSKNSRIGTPAPIIPNSQTPFPTGTQSPHGSALGVGNVKSGITNRAASSSSCSSSSVAGHNQALPKSILPSSKSGPDEFPNQHSEPEVDAHLHLAPVSRIGPFYSGLGVGPAGLVVNTGITMMTPTSTTSYTVGPTPSHFLLPPPPPSLPPQPPLPPVHPGSVRRDPYPSRFPGSFFTEDSLGLMNQTNRQPTRPVPTGHGPMGFSVTNDPNDTYYQHPYEEVATDDYAEANNHHLHTDSVYPNNHIYHQHGLPMLNNGTSGSLVDGCVYEKGEGDDEERLSLDEGHMGSLGPSPLVTRYDPSSSTSQASQMLSNYPHLIAQDPRSGGPQSLRWLDASGLGVNTGKHNAAASDSANRRDSKSTCGMTDAEDAESEFSLSAFRRDDIRLPSYALGSITGPTNGSRSALKSGQLRQLNAQDNTRASIRGSSELGTDIRSNDGTCDESDTSSLPEAGCDLVQLAQLDVSGRPNPLLNDLARQQANSRRWGQHGPVGSSGSTQPVQPNYEGPDMGRLISPPYMGSEDMITSPMGSHGPTSPIDAHMTNQSERCA</sequence>
<feature type="region of interest" description="Disordered" evidence="8">
    <location>
        <begin position="1195"/>
        <end position="1235"/>
    </location>
</feature>
<feature type="region of interest" description="Disordered" evidence="8">
    <location>
        <begin position="1274"/>
        <end position="1293"/>
    </location>
</feature>
<feature type="compositionally biased region" description="Low complexity" evidence="8">
    <location>
        <begin position="1506"/>
        <end position="1536"/>
    </location>
</feature>
<feature type="transmembrane region" description="Helical" evidence="9">
    <location>
        <begin position="911"/>
        <end position="935"/>
    </location>
</feature>
<gene>
    <name evidence="13" type="ORF">D915_004228</name>
</gene>
<dbReference type="PROSITE" id="PS50214">
    <property type="entry name" value="DISINTEGRIN_2"/>
    <property type="match status" value="1"/>
</dbReference>
<feature type="compositionally biased region" description="Polar residues" evidence="8">
    <location>
        <begin position="1195"/>
        <end position="1212"/>
    </location>
</feature>
<feature type="region of interest" description="Disordered" evidence="8">
    <location>
        <begin position="1023"/>
        <end position="1088"/>
    </location>
</feature>
<feature type="compositionally biased region" description="Basic and acidic residues" evidence="8">
    <location>
        <begin position="1375"/>
        <end position="1384"/>
    </location>
</feature>
<feature type="chain" id="PRO_5020040808" evidence="10">
    <location>
        <begin position="26"/>
        <end position="2431"/>
    </location>
</feature>
<dbReference type="GO" id="GO:0004222">
    <property type="term" value="F:metalloendopeptidase activity"/>
    <property type="evidence" value="ECO:0007669"/>
    <property type="project" value="InterPro"/>
</dbReference>
<feature type="region of interest" description="Disordered" evidence="8">
    <location>
        <begin position="1375"/>
        <end position="1433"/>
    </location>
</feature>
<feature type="compositionally biased region" description="Polar residues" evidence="8">
    <location>
        <begin position="2296"/>
        <end position="2312"/>
    </location>
</feature>
<protein>
    <submittedName>
        <fullName evidence="13">28S ribosomal protein S5 mitochondrial</fullName>
    </submittedName>
</protein>
<feature type="compositionally biased region" description="Polar residues" evidence="8">
    <location>
        <begin position="1646"/>
        <end position="1679"/>
    </location>
</feature>
<evidence type="ECO:0000259" key="12">
    <source>
        <dbReference type="PROSITE" id="PS50215"/>
    </source>
</evidence>
<feature type="compositionally biased region" description="Basic residues" evidence="8">
    <location>
        <begin position="1023"/>
        <end position="1034"/>
    </location>
</feature>
<feature type="compositionally biased region" description="Basic and acidic residues" evidence="8">
    <location>
        <begin position="1062"/>
        <end position="1073"/>
    </location>
</feature>
<feature type="compositionally biased region" description="Basic residues" evidence="8">
    <location>
        <begin position="384"/>
        <end position="395"/>
    </location>
</feature>
<comment type="subcellular location">
    <subcellularLocation>
        <location evidence="1">Membrane</location>
        <topology evidence="1">Single-pass membrane protein</topology>
    </subcellularLocation>
</comment>
<feature type="region of interest" description="Disordered" evidence="8">
    <location>
        <begin position="1872"/>
        <end position="1965"/>
    </location>
</feature>
<feature type="compositionally biased region" description="Basic and acidic residues" evidence="8">
    <location>
        <begin position="1461"/>
        <end position="1477"/>
    </location>
</feature>
<feature type="compositionally biased region" description="Low complexity" evidence="8">
    <location>
        <begin position="1680"/>
        <end position="1701"/>
    </location>
</feature>
<dbReference type="InterPro" id="IPR018358">
    <property type="entry name" value="Disintegrin_CS"/>
</dbReference>
<accession>A0A4E0REN2</accession>
<feature type="region of interest" description="Disordered" evidence="8">
    <location>
        <begin position="1461"/>
        <end position="1739"/>
    </location>
</feature>
<keyword evidence="13" id="KW-0689">Ribosomal protein</keyword>
<keyword evidence="2 9" id="KW-0812">Transmembrane</keyword>
<dbReference type="Pfam" id="PF01421">
    <property type="entry name" value="Reprolysin"/>
    <property type="match status" value="1"/>
</dbReference>
<feature type="domain" description="Peptidase M12B" evidence="12">
    <location>
        <begin position="282"/>
        <end position="540"/>
    </location>
</feature>
<evidence type="ECO:0000256" key="2">
    <source>
        <dbReference type="ARBA" id="ARBA00022692"/>
    </source>
</evidence>
<keyword evidence="10" id="KW-0732">Signal</keyword>
<dbReference type="GO" id="GO:0016020">
    <property type="term" value="C:membrane"/>
    <property type="evidence" value="ECO:0007669"/>
    <property type="project" value="UniProtKB-SubCell"/>
</dbReference>
<comment type="caution">
    <text evidence="7">Lacks conserved residue(s) required for the propagation of feature annotation.</text>
</comment>
<feature type="compositionally biased region" description="Basic and acidic residues" evidence="8">
    <location>
        <begin position="1035"/>
        <end position="1047"/>
    </location>
</feature>
<dbReference type="SMART" id="SM00050">
    <property type="entry name" value="DISIN"/>
    <property type="match status" value="1"/>
</dbReference>
<dbReference type="GO" id="GO:0005840">
    <property type="term" value="C:ribosome"/>
    <property type="evidence" value="ECO:0007669"/>
    <property type="project" value="UniProtKB-KW"/>
</dbReference>
<feature type="compositionally biased region" description="Basic and acidic residues" evidence="8">
    <location>
        <begin position="1539"/>
        <end position="1548"/>
    </location>
</feature>
<evidence type="ECO:0000256" key="7">
    <source>
        <dbReference type="PROSITE-ProRule" id="PRU00276"/>
    </source>
</evidence>
<keyword evidence="5 6" id="KW-1015">Disulfide bond</keyword>
<feature type="compositionally biased region" description="Polar residues" evidence="8">
    <location>
        <begin position="1810"/>
        <end position="1827"/>
    </location>
</feature>
<feature type="compositionally biased region" description="Basic residues" evidence="8">
    <location>
        <begin position="1401"/>
        <end position="1432"/>
    </location>
</feature>
<feature type="compositionally biased region" description="Basic residues" evidence="8">
    <location>
        <begin position="1616"/>
        <end position="1640"/>
    </location>
</feature>
<evidence type="ECO:0000256" key="8">
    <source>
        <dbReference type="SAM" id="MobiDB-lite"/>
    </source>
</evidence>
<feature type="compositionally biased region" description="Basic residues" evidence="8">
    <location>
        <begin position="1478"/>
        <end position="1491"/>
    </location>
</feature>
<dbReference type="GO" id="GO:0006509">
    <property type="term" value="P:membrane protein ectodomain proteolysis"/>
    <property type="evidence" value="ECO:0007669"/>
    <property type="project" value="TreeGrafter"/>
</dbReference>
<feature type="compositionally biased region" description="Basic and acidic residues" evidence="8">
    <location>
        <begin position="1593"/>
        <end position="1615"/>
    </location>
</feature>
<keyword evidence="13" id="KW-0687">Ribonucleoprotein</keyword>
<feature type="signal peptide" evidence="10">
    <location>
        <begin position="1"/>
        <end position="25"/>
    </location>
</feature>
<dbReference type="PROSITE" id="PS50215">
    <property type="entry name" value="ADAM_MEPRO"/>
    <property type="match status" value="1"/>
</dbReference>
<dbReference type="PROSITE" id="PS00022">
    <property type="entry name" value="EGF_1"/>
    <property type="match status" value="1"/>
</dbReference>
<dbReference type="Gene3D" id="3.40.390.10">
    <property type="entry name" value="Collagenase (Catalytic Domain)"/>
    <property type="match status" value="1"/>
</dbReference>
<feature type="compositionally biased region" description="Polar residues" evidence="8">
    <location>
        <begin position="1494"/>
        <end position="1505"/>
    </location>
</feature>